<dbReference type="RefSeq" id="WP_215340775.1">
    <property type="nucleotide sequence ID" value="NZ_JAGSGD010000001.1"/>
</dbReference>
<evidence type="ECO:0000313" key="8">
    <source>
        <dbReference type="Proteomes" id="UP000622580"/>
    </source>
</evidence>
<gene>
    <name evidence="7" type="ORF">JKL49_11660</name>
</gene>
<reference evidence="7" key="1">
    <citation type="submission" date="2021-04" db="EMBL/GenBank/DDBJ databases">
        <title>Draft genome assembly of strain Phenylobacterium sp. 20VBR1 using MiniION and Illumina platforms.</title>
        <authorList>
            <person name="Thomas F.A."/>
            <person name="Krishnan K.P."/>
            <person name="Sinha R.K."/>
        </authorList>
    </citation>
    <scope>NUCLEOTIDE SEQUENCE</scope>
    <source>
        <strain evidence="7">20VBR1</strain>
    </source>
</reference>
<dbReference type="PIRSF" id="PIRSF003085">
    <property type="entry name" value="CMAS"/>
    <property type="match status" value="1"/>
</dbReference>
<dbReference type="Gene3D" id="3.40.50.150">
    <property type="entry name" value="Vaccinia Virus protein VP39"/>
    <property type="match status" value="1"/>
</dbReference>
<dbReference type="SUPFAM" id="SSF53335">
    <property type="entry name" value="S-adenosyl-L-methionine-dependent methyltransferases"/>
    <property type="match status" value="1"/>
</dbReference>
<dbReference type="InterPro" id="IPR050723">
    <property type="entry name" value="CFA/CMAS"/>
</dbReference>
<accession>A0A941D0I2</accession>
<dbReference type="CDD" id="cd02440">
    <property type="entry name" value="AdoMet_MTases"/>
    <property type="match status" value="1"/>
</dbReference>
<evidence type="ECO:0000256" key="2">
    <source>
        <dbReference type="ARBA" id="ARBA00022603"/>
    </source>
</evidence>
<dbReference type="GO" id="GO:0008610">
    <property type="term" value="P:lipid biosynthetic process"/>
    <property type="evidence" value="ECO:0007669"/>
    <property type="project" value="InterPro"/>
</dbReference>
<comment type="caution">
    <text evidence="7">The sequence shown here is derived from an EMBL/GenBank/DDBJ whole genome shotgun (WGS) entry which is preliminary data.</text>
</comment>
<proteinExistence type="inferred from homology"/>
<sequence>MTLAHESSLTALAASPRAFRRLPALADVPIIFRNALRMMAHNWMAGELTFVTPKGHELRLEGEPGPKARIIVRDFRFIRRALAAGDIGFAEGYAAGEWDTPDLTAVLSVFSLNYDNLRRITQGNPVVGVFNFISHALNSNSRQGSKRNIHAHYDLGNDFYSRWLDPSMTYSSARFAHPGQSLEAAQANKYRALAQQMDLKAGMNVLEIGCGWGGFAEYAAREVGAKVTGITISKEQYDFAAKRIFDQGLSDRAEIKLIDYRDVEGRFDRVASIEMFEAVGERYWPTYFNKISEVLAPGGRAGLQIITIQEELFEDYRRHADFIQKYIFPGGMLPSESRLKAETDRAGLAWTGISRFGQDYADTLAQWAERFDARWDEIKGFGFDEKFRKIWRFYLSYCDAGFRTGRTDVVQLGLSKA</sequence>
<keyword evidence="2 7" id="KW-0489">Methyltransferase</keyword>
<dbReference type="Proteomes" id="UP000622580">
    <property type="component" value="Unassembled WGS sequence"/>
</dbReference>
<evidence type="ECO:0000256" key="6">
    <source>
        <dbReference type="PIRSR" id="PIRSR003085-1"/>
    </source>
</evidence>
<dbReference type="PANTHER" id="PTHR43667">
    <property type="entry name" value="CYCLOPROPANE-FATTY-ACYL-PHOSPHOLIPID SYNTHASE"/>
    <property type="match status" value="1"/>
</dbReference>
<evidence type="ECO:0000256" key="1">
    <source>
        <dbReference type="ARBA" id="ARBA00010815"/>
    </source>
</evidence>
<keyword evidence="4" id="KW-0949">S-adenosyl-L-methionine</keyword>
<feature type="active site" evidence="6">
    <location>
        <position position="398"/>
    </location>
</feature>
<keyword evidence="8" id="KW-1185">Reference proteome</keyword>
<protein>
    <submittedName>
        <fullName evidence="7">Class I SAM-dependent methyltransferase</fullName>
    </submittedName>
</protein>
<evidence type="ECO:0000313" key="7">
    <source>
        <dbReference type="EMBL" id="MBR7620045.1"/>
    </source>
</evidence>
<dbReference type="InterPro" id="IPR003333">
    <property type="entry name" value="CMAS"/>
</dbReference>
<dbReference type="GO" id="GO:0032259">
    <property type="term" value="P:methylation"/>
    <property type="evidence" value="ECO:0007669"/>
    <property type="project" value="UniProtKB-KW"/>
</dbReference>
<dbReference type="EMBL" id="JAGSGD010000001">
    <property type="protein sequence ID" value="MBR7620045.1"/>
    <property type="molecule type" value="Genomic_DNA"/>
</dbReference>
<dbReference type="AlphaFoldDB" id="A0A941D0I2"/>
<evidence type="ECO:0000256" key="3">
    <source>
        <dbReference type="ARBA" id="ARBA00022679"/>
    </source>
</evidence>
<comment type="similarity">
    <text evidence="1">Belongs to the CFA/CMAS family.</text>
</comment>
<evidence type="ECO:0000256" key="4">
    <source>
        <dbReference type="ARBA" id="ARBA00022691"/>
    </source>
</evidence>
<organism evidence="7 8">
    <name type="scientific">Phenylobacterium glaciei</name>
    <dbReference type="NCBI Taxonomy" id="2803784"/>
    <lineage>
        <taxon>Bacteria</taxon>
        <taxon>Pseudomonadati</taxon>
        <taxon>Pseudomonadota</taxon>
        <taxon>Alphaproteobacteria</taxon>
        <taxon>Caulobacterales</taxon>
        <taxon>Caulobacteraceae</taxon>
        <taxon>Phenylobacterium</taxon>
    </lineage>
</organism>
<evidence type="ECO:0000256" key="5">
    <source>
        <dbReference type="ARBA" id="ARBA00023098"/>
    </source>
</evidence>
<dbReference type="Pfam" id="PF02353">
    <property type="entry name" value="CMAS"/>
    <property type="match status" value="1"/>
</dbReference>
<name>A0A941D0I2_9CAUL</name>
<keyword evidence="3" id="KW-0808">Transferase</keyword>
<dbReference type="PANTHER" id="PTHR43667:SF2">
    <property type="entry name" value="FATTY ACID C-METHYL TRANSFERASE"/>
    <property type="match status" value="1"/>
</dbReference>
<dbReference type="GO" id="GO:0008168">
    <property type="term" value="F:methyltransferase activity"/>
    <property type="evidence" value="ECO:0007669"/>
    <property type="project" value="UniProtKB-KW"/>
</dbReference>
<dbReference type="InterPro" id="IPR029063">
    <property type="entry name" value="SAM-dependent_MTases_sf"/>
</dbReference>
<keyword evidence="5" id="KW-0443">Lipid metabolism</keyword>